<organism evidence="1 2">
    <name type="scientific">Salipaludibacillus keqinensis</name>
    <dbReference type="NCBI Taxonomy" id="2045207"/>
    <lineage>
        <taxon>Bacteria</taxon>
        <taxon>Bacillati</taxon>
        <taxon>Bacillota</taxon>
        <taxon>Bacilli</taxon>
        <taxon>Bacillales</taxon>
        <taxon>Bacillaceae</taxon>
    </lineage>
</organism>
<dbReference type="AlphaFoldDB" id="A0A323TD72"/>
<reference evidence="1 2" key="1">
    <citation type="submission" date="2017-10" db="EMBL/GenBank/DDBJ databases">
        <title>Bacillus sp. nov., a halophilic bacterium isolated from a Keqin Lake.</title>
        <authorList>
            <person name="Wang H."/>
        </authorList>
    </citation>
    <scope>NUCLEOTIDE SEQUENCE [LARGE SCALE GENOMIC DNA]</scope>
    <source>
        <strain evidence="1 2">KQ-12</strain>
    </source>
</reference>
<dbReference type="RefSeq" id="WP_110609353.1">
    <property type="nucleotide sequence ID" value="NZ_PDOD01000002.1"/>
</dbReference>
<proteinExistence type="predicted"/>
<dbReference type="EMBL" id="PDOD01000002">
    <property type="protein sequence ID" value="PYZ93322.1"/>
    <property type="molecule type" value="Genomic_DNA"/>
</dbReference>
<evidence type="ECO:0000313" key="2">
    <source>
        <dbReference type="Proteomes" id="UP000248214"/>
    </source>
</evidence>
<dbReference type="Proteomes" id="UP000248214">
    <property type="component" value="Unassembled WGS sequence"/>
</dbReference>
<keyword evidence="2" id="KW-1185">Reference proteome</keyword>
<accession>A0A323TD72</accession>
<protein>
    <recommendedName>
        <fullName evidence="3">DUF4309 domain-containing protein</fullName>
    </recommendedName>
</protein>
<gene>
    <name evidence="1" type="ORF">CR194_09010</name>
</gene>
<dbReference type="OrthoDB" id="2882457at2"/>
<evidence type="ECO:0000313" key="1">
    <source>
        <dbReference type="EMBL" id="PYZ93322.1"/>
    </source>
</evidence>
<comment type="caution">
    <text evidence="1">The sequence shown here is derived from an EMBL/GenBank/DDBJ whole genome shotgun (WGS) entry which is preliminary data.</text>
</comment>
<sequence>MMIHKNVLFSVVLVFLLLSSFMFSVDTITVLSHQSDKAQQAVLKENNREELTHITESDSFHLEMNDSGQGTDFVDFARADLGKSIATIIEIEGKPLEEGYFEGGPYYIYDHATYFTGPETETIVAIAVRGDALPEQVRKDLDELADEQAIHKGVNEMDGYWNEIYESGDHELMIERADEQSTIQVVWFTEKGLFSQ</sequence>
<evidence type="ECO:0008006" key="3">
    <source>
        <dbReference type="Google" id="ProtNLM"/>
    </source>
</evidence>
<name>A0A323TD72_9BACI</name>